<dbReference type="SUPFAM" id="SSF51735">
    <property type="entry name" value="NAD(P)-binding Rossmann-fold domains"/>
    <property type="match status" value="1"/>
</dbReference>
<dbReference type="InterPro" id="IPR013154">
    <property type="entry name" value="ADH-like_N"/>
</dbReference>
<evidence type="ECO:0000313" key="7">
    <source>
        <dbReference type="EMBL" id="KXK27352.1"/>
    </source>
</evidence>
<dbReference type="InterPro" id="IPR047109">
    <property type="entry name" value="CAD-like"/>
</dbReference>
<dbReference type="FunFam" id="3.40.50.720:FF:000022">
    <property type="entry name" value="Cinnamyl alcohol dehydrogenase"/>
    <property type="match status" value="1"/>
</dbReference>
<dbReference type="InterPro" id="IPR020843">
    <property type="entry name" value="ER"/>
</dbReference>
<sequence length="347" mass="37870">MKAKSYAVTSPDAPVDLYELERREPGKHDVEIRILYSGICHSDIHTARGDWGEIEYPCVPGHEIMGTVTRVGEGVTDFKPGDTVGVGVIVNSCQDCAACKSDYEQYCENGPTYTYSSKDPIDRTTTQGGYSDLIVTQEKFVVHVPESLDISKAAPLLCAGITMYSPLRHWNAGPGKKVGIIGLGGLGHMGVKYAKAMGAEVYVITSSPQKAEDAKKFGADGVIVSSDKDEMKRHSRFFDLLIDTIPVEHDLYPYLALLNLNSTIVLVGPINPMPGFHGGDLIDGRKAIAGSGIGSMKEVREMLEFSAEHQILPEVETVRMQDINEAWKKMQDGAMSHRFVIDVAASF</sequence>
<dbReference type="STRING" id="1617426.TR69_WS6001000227"/>
<dbReference type="PANTHER" id="PTHR42683">
    <property type="entry name" value="ALDEHYDE REDUCTASE"/>
    <property type="match status" value="1"/>
</dbReference>
<gene>
    <name evidence="7" type="primary">adhC</name>
    <name evidence="7" type="ORF">TR69_WS6001000227</name>
</gene>
<dbReference type="InterPro" id="IPR011032">
    <property type="entry name" value="GroES-like_sf"/>
</dbReference>
<name>A0A136M0D0_9BACT</name>
<dbReference type="InterPro" id="IPR002328">
    <property type="entry name" value="ADH_Zn_CS"/>
</dbReference>
<dbReference type="GO" id="GO:0008106">
    <property type="term" value="F:alcohol dehydrogenase (NADP+) activity"/>
    <property type="evidence" value="ECO:0007669"/>
    <property type="project" value="UniProtKB-EC"/>
</dbReference>
<dbReference type="EC" id="1.1.1.2" evidence="7"/>
<feature type="domain" description="Enoyl reductase (ER)" evidence="6">
    <location>
        <begin position="10"/>
        <end position="341"/>
    </location>
</feature>
<evidence type="ECO:0000256" key="2">
    <source>
        <dbReference type="ARBA" id="ARBA00022723"/>
    </source>
</evidence>
<keyword evidence="4 7" id="KW-0560">Oxidoreductase</keyword>
<dbReference type="Pfam" id="PF00107">
    <property type="entry name" value="ADH_zinc_N"/>
    <property type="match status" value="1"/>
</dbReference>
<dbReference type="InterPro" id="IPR013149">
    <property type="entry name" value="ADH-like_C"/>
</dbReference>
<dbReference type="AlphaFoldDB" id="A0A136M0D0"/>
<dbReference type="Proteomes" id="UP000070457">
    <property type="component" value="Unassembled WGS sequence"/>
</dbReference>
<comment type="caution">
    <text evidence="7">The sequence shown here is derived from an EMBL/GenBank/DDBJ whole genome shotgun (WGS) entry which is preliminary data.</text>
</comment>
<dbReference type="Gene3D" id="3.90.180.10">
    <property type="entry name" value="Medium-chain alcohol dehydrogenases, catalytic domain"/>
    <property type="match status" value="1"/>
</dbReference>
<dbReference type="PROSITE" id="PS00059">
    <property type="entry name" value="ADH_ZINC"/>
    <property type="match status" value="1"/>
</dbReference>
<evidence type="ECO:0000313" key="8">
    <source>
        <dbReference type="Proteomes" id="UP000070457"/>
    </source>
</evidence>
<evidence type="ECO:0000256" key="3">
    <source>
        <dbReference type="ARBA" id="ARBA00022833"/>
    </source>
</evidence>
<dbReference type="InterPro" id="IPR036291">
    <property type="entry name" value="NAD(P)-bd_dom_sf"/>
</dbReference>
<proteinExistence type="inferred from homology"/>
<evidence type="ECO:0000259" key="6">
    <source>
        <dbReference type="SMART" id="SM00829"/>
    </source>
</evidence>
<dbReference type="Gene3D" id="3.40.50.720">
    <property type="entry name" value="NAD(P)-binding Rossmann-like Domain"/>
    <property type="match status" value="1"/>
</dbReference>
<dbReference type="GO" id="GO:0008270">
    <property type="term" value="F:zinc ion binding"/>
    <property type="evidence" value="ECO:0007669"/>
    <property type="project" value="InterPro"/>
</dbReference>
<comment type="similarity">
    <text evidence="5">Belongs to the zinc-containing alcohol dehydrogenase family.</text>
</comment>
<dbReference type="Pfam" id="PF08240">
    <property type="entry name" value="ADH_N"/>
    <property type="match status" value="1"/>
</dbReference>
<keyword evidence="2 5" id="KW-0479">Metal-binding</keyword>
<protein>
    <submittedName>
        <fullName evidence="7">NADP-dependent alcohol dehydrogenase C</fullName>
        <ecNumber evidence="7">1.1.1.2</ecNumber>
    </submittedName>
</protein>
<dbReference type="EMBL" id="JYNZ01000002">
    <property type="protein sequence ID" value="KXK27352.1"/>
    <property type="molecule type" value="Genomic_DNA"/>
</dbReference>
<evidence type="ECO:0000256" key="4">
    <source>
        <dbReference type="ARBA" id="ARBA00023002"/>
    </source>
</evidence>
<accession>A0A136M0D0</accession>
<dbReference type="SMART" id="SM00829">
    <property type="entry name" value="PKS_ER"/>
    <property type="match status" value="1"/>
</dbReference>
<evidence type="ECO:0000256" key="1">
    <source>
        <dbReference type="ARBA" id="ARBA00001947"/>
    </source>
</evidence>
<dbReference type="SUPFAM" id="SSF50129">
    <property type="entry name" value="GroES-like"/>
    <property type="match status" value="1"/>
</dbReference>
<keyword evidence="3 5" id="KW-0862">Zinc</keyword>
<comment type="cofactor">
    <cofactor evidence="1 5">
        <name>Zn(2+)</name>
        <dbReference type="ChEBI" id="CHEBI:29105"/>
    </cofactor>
</comment>
<evidence type="ECO:0000256" key="5">
    <source>
        <dbReference type="RuleBase" id="RU361277"/>
    </source>
</evidence>
<reference evidence="7 8" key="1">
    <citation type="submission" date="2015-02" db="EMBL/GenBank/DDBJ databases">
        <title>Improved understanding of the partial-nitritation anammox process through 23 genomes representing the majority of the microbial community.</title>
        <authorList>
            <person name="Speth D.R."/>
            <person name="In T Zandt M."/>
            <person name="Guerrero Cruz S."/>
            <person name="Jetten M.S."/>
            <person name="Dutilh B.E."/>
        </authorList>
    </citation>
    <scope>NUCLEOTIDE SEQUENCE [LARGE SCALE GENOMIC DNA]</scope>
    <source>
        <strain evidence="7">OLB20</strain>
    </source>
</reference>
<organism evidence="7 8">
    <name type="scientific">candidate division WS6 bacterium OLB20</name>
    <dbReference type="NCBI Taxonomy" id="1617426"/>
    <lineage>
        <taxon>Bacteria</taxon>
        <taxon>Candidatus Dojkabacteria</taxon>
    </lineage>
</organism>
<dbReference type="CDD" id="cd05283">
    <property type="entry name" value="CAD1"/>
    <property type="match status" value="1"/>
</dbReference>